<gene>
    <name evidence="1" type="ORF">CYFA0S_03e03037g</name>
</gene>
<accession>A0A061APD1</accession>
<protein>
    <submittedName>
        <fullName evidence="1">CYFA0S03e03037g1_1</fullName>
    </submittedName>
</protein>
<reference evidence="1" key="1">
    <citation type="journal article" date="2014" name="Genome Announc.">
        <title>Genome sequence of the yeast Cyberlindnera fabianii (Hansenula fabianii).</title>
        <authorList>
            <person name="Freel K.C."/>
            <person name="Sarilar V."/>
            <person name="Neuveglise C."/>
            <person name="Devillers H."/>
            <person name="Friedrich A."/>
            <person name="Schacherer J."/>
        </authorList>
    </citation>
    <scope>NUCLEOTIDE SEQUENCE</scope>
    <source>
        <strain evidence="1">YJS4271</strain>
    </source>
</reference>
<evidence type="ECO:0000313" key="1">
    <source>
        <dbReference type="EMBL" id="CDR39413.1"/>
    </source>
</evidence>
<sequence>MFLQKGTAPYFRPGQGLHIAIVDCSSIIGSHFLQAAQENSRIDSITCFTSRTFQLISLCSKVNKVVTYTASPLMLSWANHIRNECTHIDAIVLLFDPVVASYSGVNEPSRYDEGHERAHPSSISNEAIGAMDVVSEVGISGMRKSWAPVYQMTRAAYDQGARVCVWATAKPDSLTHSRDWEFLNGSCFTDVVMMCTGDIVNDGQYVQNRWNLFQNYIIPRLHFNCVLRRVFGTVTLSDVAEAGVHLLLTSDAVLGRRTNLSSVRSYSASDLSQLISSLATL</sequence>
<dbReference type="AlphaFoldDB" id="A0A061APD1"/>
<organism evidence="1">
    <name type="scientific">Cyberlindnera fabianii</name>
    <name type="common">Yeast</name>
    <name type="synonym">Hansenula fabianii</name>
    <dbReference type="NCBI Taxonomy" id="36022"/>
    <lineage>
        <taxon>Eukaryota</taxon>
        <taxon>Fungi</taxon>
        <taxon>Dikarya</taxon>
        <taxon>Ascomycota</taxon>
        <taxon>Saccharomycotina</taxon>
        <taxon>Saccharomycetes</taxon>
        <taxon>Phaffomycetales</taxon>
        <taxon>Phaffomycetaceae</taxon>
        <taxon>Cyberlindnera</taxon>
    </lineage>
</organism>
<name>A0A061APD1_CYBFA</name>
<dbReference type="VEuPathDB" id="FungiDB:BON22_4478"/>
<dbReference type="EMBL" id="LK052888">
    <property type="protein sequence ID" value="CDR39413.1"/>
    <property type="molecule type" value="Genomic_DNA"/>
</dbReference>
<proteinExistence type="predicted"/>